<accession>A0A975GRP9</accession>
<protein>
    <submittedName>
        <fullName evidence="1">Uncharacterized protein</fullName>
    </submittedName>
</protein>
<dbReference type="KEGG" id="dmm:dnm_073500"/>
<dbReference type="AlphaFoldDB" id="A0A975GRP9"/>
<dbReference type="Proteomes" id="UP000663722">
    <property type="component" value="Chromosome"/>
</dbReference>
<reference evidence="1" key="1">
    <citation type="journal article" date="2021" name="Microb. Physiol.">
        <title>Proteogenomic Insights into the Physiology of Marine, Sulfate-Reducing, Filamentous Desulfonema limicola and Desulfonema magnum.</title>
        <authorList>
            <person name="Schnaars V."/>
            <person name="Wohlbrand L."/>
            <person name="Scheve S."/>
            <person name="Hinrichs C."/>
            <person name="Reinhardt R."/>
            <person name="Rabus R."/>
        </authorList>
    </citation>
    <scope>NUCLEOTIDE SEQUENCE</scope>
    <source>
        <strain evidence="1">4be13</strain>
    </source>
</reference>
<evidence type="ECO:0000313" key="1">
    <source>
        <dbReference type="EMBL" id="QTA91286.1"/>
    </source>
</evidence>
<sequence>MHKSGVQKLSKAVFCTPERKFDFLKVTVCHSGAAECKKSLCFIFALRKENSIF</sequence>
<evidence type="ECO:0000313" key="2">
    <source>
        <dbReference type="Proteomes" id="UP000663722"/>
    </source>
</evidence>
<keyword evidence="2" id="KW-1185">Reference proteome</keyword>
<name>A0A975GRP9_9BACT</name>
<organism evidence="1 2">
    <name type="scientific">Desulfonema magnum</name>
    <dbReference type="NCBI Taxonomy" id="45655"/>
    <lineage>
        <taxon>Bacteria</taxon>
        <taxon>Pseudomonadati</taxon>
        <taxon>Thermodesulfobacteriota</taxon>
        <taxon>Desulfobacteria</taxon>
        <taxon>Desulfobacterales</taxon>
        <taxon>Desulfococcaceae</taxon>
        <taxon>Desulfonema</taxon>
    </lineage>
</organism>
<proteinExistence type="predicted"/>
<dbReference type="EMBL" id="CP061800">
    <property type="protein sequence ID" value="QTA91286.1"/>
    <property type="molecule type" value="Genomic_DNA"/>
</dbReference>
<gene>
    <name evidence="1" type="ORF">dnm_073500</name>
</gene>